<comment type="caution">
    <text evidence="2">The sequence shown here is derived from an EMBL/GenBank/DDBJ whole genome shotgun (WGS) entry which is preliminary data.</text>
</comment>
<dbReference type="InterPro" id="IPR036866">
    <property type="entry name" value="RibonucZ/Hydroxyglut_hydro"/>
</dbReference>
<dbReference type="PANTHER" id="PTHR23131:SF0">
    <property type="entry name" value="ENDORIBONUCLEASE LACTB2"/>
    <property type="match status" value="1"/>
</dbReference>
<gene>
    <name evidence="2" type="ORF">LX70_00083</name>
</gene>
<dbReference type="Gene3D" id="1.10.10.10">
    <property type="entry name" value="Winged helix-like DNA-binding domain superfamily/Winged helix DNA-binding domain"/>
    <property type="match status" value="1"/>
</dbReference>
<evidence type="ECO:0000259" key="1">
    <source>
        <dbReference type="SMART" id="SM00849"/>
    </source>
</evidence>
<protein>
    <submittedName>
        <fullName evidence="2">Hydroxyacylglutathione hydrolase</fullName>
    </submittedName>
</protein>
<dbReference type="Pfam" id="PF17778">
    <property type="entry name" value="WHD_BLACT"/>
    <property type="match status" value="1"/>
</dbReference>
<organism evidence="2 3">
    <name type="scientific">Albidovulum denitrificans</name>
    <dbReference type="NCBI Taxonomy" id="404881"/>
    <lineage>
        <taxon>Bacteria</taxon>
        <taxon>Pseudomonadati</taxon>
        <taxon>Pseudomonadota</taxon>
        <taxon>Alphaproteobacteria</taxon>
        <taxon>Rhodobacterales</taxon>
        <taxon>Paracoccaceae</taxon>
        <taxon>Albidovulum</taxon>
    </lineage>
</organism>
<sequence>MDRSDTGGAAGKVQRPEDGLRMVLADNPSPMTYRGTNTYIVGSGAVAVIDPGPDDARHMAAILAALQPAERISHILVTHAHLDHSPLSRALSGRTGAPVLAFGAAGAGRSATMAALADAGHLCGGEGVDTGFAPDMTLAEGDTVRGGDWALRAIHTPGHFANHLSFAATLPGGPVIFTGDHVMGWASSLVSPPDGDMGAYFRSLDRLVGEPARRFYPGHGDAIHDPAARIAELRAHRKMREAQILATLAPGPANAATLARSIYVETPPALLPAAERNVLAHLIDLTEQGRVTHPGPIAPATEFRLAEAAKIF</sequence>
<evidence type="ECO:0000313" key="3">
    <source>
        <dbReference type="Proteomes" id="UP000238338"/>
    </source>
</evidence>
<keyword evidence="2" id="KW-0378">Hydrolase</keyword>
<proteinExistence type="predicted"/>
<dbReference type="SUPFAM" id="SSF56281">
    <property type="entry name" value="Metallo-hydrolase/oxidoreductase"/>
    <property type="match status" value="1"/>
</dbReference>
<dbReference type="CDD" id="cd16278">
    <property type="entry name" value="metallo-hydrolase-like_MBL-fold"/>
    <property type="match status" value="1"/>
</dbReference>
<dbReference type="GO" id="GO:0016787">
    <property type="term" value="F:hydrolase activity"/>
    <property type="evidence" value="ECO:0007669"/>
    <property type="project" value="UniProtKB-KW"/>
</dbReference>
<dbReference type="Gene3D" id="3.60.15.10">
    <property type="entry name" value="Ribonuclease Z/Hydroxyacylglutathione hydrolase-like"/>
    <property type="match status" value="1"/>
</dbReference>
<dbReference type="PANTHER" id="PTHR23131">
    <property type="entry name" value="ENDORIBONUCLEASE LACTB2"/>
    <property type="match status" value="1"/>
</dbReference>
<dbReference type="RefSeq" id="WP_105512574.1">
    <property type="nucleotide sequence ID" value="NZ_PVEP01000001.1"/>
</dbReference>
<name>A0A2S8SBU7_9RHOB</name>
<dbReference type="AlphaFoldDB" id="A0A2S8SBU7"/>
<dbReference type="EMBL" id="PVEP01000001">
    <property type="protein sequence ID" value="PQV58274.1"/>
    <property type="molecule type" value="Genomic_DNA"/>
</dbReference>
<dbReference type="InterPro" id="IPR036388">
    <property type="entry name" value="WH-like_DNA-bd_sf"/>
</dbReference>
<accession>A0A2S8SBU7</accession>
<dbReference type="InterPro" id="IPR041516">
    <property type="entry name" value="LACTB2_WH"/>
</dbReference>
<dbReference type="Pfam" id="PF00753">
    <property type="entry name" value="Lactamase_B"/>
    <property type="match status" value="1"/>
</dbReference>
<dbReference type="InterPro" id="IPR001279">
    <property type="entry name" value="Metallo-B-lactamas"/>
</dbReference>
<evidence type="ECO:0000313" key="2">
    <source>
        <dbReference type="EMBL" id="PQV58274.1"/>
    </source>
</evidence>
<dbReference type="Proteomes" id="UP000238338">
    <property type="component" value="Unassembled WGS sequence"/>
</dbReference>
<reference evidence="2 3" key="1">
    <citation type="submission" date="2018-02" db="EMBL/GenBank/DDBJ databases">
        <title>Genomic Encyclopedia of Archaeal and Bacterial Type Strains, Phase II (KMG-II): from individual species to whole genera.</title>
        <authorList>
            <person name="Goeker M."/>
        </authorList>
    </citation>
    <scope>NUCLEOTIDE SEQUENCE [LARGE SCALE GENOMIC DNA]</scope>
    <source>
        <strain evidence="2 3">DSM 18921</strain>
    </source>
</reference>
<feature type="domain" description="Metallo-beta-lactamase" evidence="1">
    <location>
        <begin position="35"/>
        <end position="219"/>
    </location>
</feature>
<dbReference type="SMART" id="SM00849">
    <property type="entry name" value="Lactamase_B"/>
    <property type="match status" value="1"/>
</dbReference>
<keyword evidence="3" id="KW-1185">Reference proteome</keyword>
<dbReference type="InterPro" id="IPR050662">
    <property type="entry name" value="Sec-metab_biosynth-thioest"/>
</dbReference>
<dbReference type="OrthoDB" id="9788263at2"/>